<dbReference type="NCBIfam" id="TIGR01187">
    <property type="entry name" value="potA"/>
    <property type="match status" value="1"/>
</dbReference>
<evidence type="ECO:0000256" key="8">
    <source>
        <dbReference type="RuleBase" id="RU364083"/>
    </source>
</evidence>
<evidence type="ECO:0000256" key="4">
    <source>
        <dbReference type="ARBA" id="ARBA00022741"/>
    </source>
</evidence>
<keyword evidence="7 8" id="KW-0472">Membrane</keyword>
<reference evidence="10 11" key="1">
    <citation type="submission" date="2023-06" db="EMBL/GenBank/DDBJ databases">
        <title>Draft genome sequence of Novosphingobium sp. strain IK01.</title>
        <authorList>
            <person name="Hatamoto M."/>
            <person name="Ikarashi T."/>
            <person name="Yamaguchi T."/>
        </authorList>
    </citation>
    <scope>NUCLEOTIDE SEQUENCE [LARGE SCALE GENOMIC DNA]</scope>
    <source>
        <strain evidence="10 11">IK01</strain>
    </source>
</reference>
<dbReference type="EMBL" id="BTFW01000001">
    <property type="protein sequence ID" value="GMM61788.1"/>
    <property type="molecule type" value="Genomic_DNA"/>
</dbReference>
<dbReference type="GO" id="GO:0005524">
    <property type="term" value="F:ATP binding"/>
    <property type="evidence" value="ECO:0007669"/>
    <property type="project" value="UniProtKB-KW"/>
</dbReference>
<evidence type="ECO:0000313" key="10">
    <source>
        <dbReference type="EMBL" id="GMM61788.1"/>
    </source>
</evidence>
<dbReference type="Pfam" id="PF00005">
    <property type="entry name" value="ABC_tran"/>
    <property type="match status" value="1"/>
</dbReference>
<dbReference type="InterPro" id="IPR027417">
    <property type="entry name" value="P-loop_NTPase"/>
</dbReference>
<keyword evidence="3" id="KW-0997">Cell inner membrane</keyword>
<evidence type="ECO:0000256" key="7">
    <source>
        <dbReference type="ARBA" id="ARBA00023136"/>
    </source>
</evidence>
<dbReference type="InterPro" id="IPR005893">
    <property type="entry name" value="PotA-like"/>
</dbReference>
<evidence type="ECO:0000313" key="11">
    <source>
        <dbReference type="Proteomes" id="UP001187221"/>
    </source>
</evidence>
<keyword evidence="2 8" id="KW-1003">Cell membrane</keyword>
<dbReference type="PANTHER" id="PTHR42781">
    <property type="entry name" value="SPERMIDINE/PUTRESCINE IMPORT ATP-BINDING PROTEIN POTA"/>
    <property type="match status" value="1"/>
</dbReference>
<gene>
    <name evidence="8" type="primary">potA</name>
    <name evidence="10" type="ORF">NUTIK01_25650</name>
</gene>
<dbReference type="PROSITE" id="PS50893">
    <property type="entry name" value="ABC_TRANSPORTER_2"/>
    <property type="match status" value="1"/>
</dbReference>
<feature type="domain" description="ABC transporter" evidence="9">
    <location>
        <begin position="13"/>
        <end position="243"/>
    </location>
</feature>
<comment type="catalytic activity">
    <reaction evidence="8">
        <text>ATP + H2O + polyamine-[polyamine-binding protein]Side 1 = ADP + phosphate + polyamineSide 2 + [polyamine-binding protein]Side 1.</text>
        <dbReference type="EC" id="7.6.2.11"/>
    </reaction>
</comment>
<evidence type="ECO:0000256" key="5">
    <source>
        <dbReference type="ARBA" id="ARBA00022840"/>
    </source>
</evidence>
<dbReference type="Pfam" id="PF08402">
    <property type="entry name" value="TOBE_2"/>
    <property type="match status" value="1"/>
</dbReference>
<dbReference type="InterPro" id="IPR003439">
    <property type="entry name" value="ABC_transporter-like_ATP-bd"/>
</dbReference>
<comment type="subunit">
    <text evidence="8">The complex is composed of two ATP-binding proteins (PotA), two transmembrane proteins (PotB and PotC) and a solute-binding protein (PotD).</text>
</comment>
<dbReference type="PROSITE" id="PS00211">
    <property type="entry name" value="ABC_TRANSPORTER_1"/>
    <property type="match status" value="1"/>
</dbReference>
<dbReference type="InterPro" id="IPR017879">
    <property type="entry name" value="PotA_ATP-bd"/>
</dbReference>
<evidence type="ECO:0000256" key="6">
    <source>
        <dbReference type="ARBA" id="ARBA00022967"/>
    </source>
</evidence>
<dbReference type="Gene3D" id="3.40.50.300">
    <property type="entry name" value="P-loop containing nucleotide triphosphate hydrolases"/>
    <property type="match status" value="1"/>
</dbReference>
<dbReference type="SUPFAM" id="SSF50331">
    <property type="entry name" value="MOP-like"/>
    <property type="match status" value="1"/>
</dbReference>
<evidence type="ECO:0000256" key="3">
    <source>
        <dbReference type="ARBA" id="ARBA00022519"/>
    </source>
</evidence>
<comment type="function">
    <text evidence="8">Part of the ABC transporter complex PotABCD involved in spermidine/putrescine import. Responsible for energy coupling to the transport system.</text>
</comment>
<dbReference type="Gene3D" id="2.40.50.100">
    <property type="match status" value="1"/>
</dbReference>
<evidence type="ECO:0000256" key="2">
    <source>
        <dbReference type="ARBA" id="ARBA00022475"/>
    </source>
</evidence>
<dbReference type="Proteomes" id="UP001187221">
    <property type="component" value="Unassembled WGS sequence"/>
</dbReference>
<dbReference type="InterPro" id="IPR008995">
    <property type="entry name" value="Mo/tungstate-bd_C_term_dom"/>
</dbReference>
<dbReference type="PANTHER" id="PTHR42781:SF5">
    <property type="entry name" value="PUTRESCINE TRANSPORT ATP-BINDING PROTEIN POTG"/>
    <property type="match status" value="1"/>
</dbReference>
<keyword evidence="1 8" id="KW-0813">Transport</keyword>
<proteinExistence type="inferred from homology"/>
<organism evidence="10 11">
    <name type="scientific">Novosphingobium pituita</name>
    <dbReference type="NCBI Taxonomy" id="3056842"/>
    <lineage>
        <taxon>Bacteria</taxon>
        <taxon>Pseudomonadati</taxon>
        <taxon>Pseudomonadota</taxon>
        <taxon>Alphaproteobacteria</taxon>
        <taxon>Sphingomonadales</taxon>
        <taxon>Sphingomonadaceae</taxon>
        <taxon>Novosphingobium</taxon>
    </lineage>
</organism>
<dbReference type="InterPro" id="IPR003593">
    <property type="entry name" value="AAA+_ATPase"/>
</dbReference>
<keyword evidence="11" id="KW-1185">Reference proteome</keyword>
<sequence>MTMTMPQTLQPLIQFEAVSKRFGSFIAVDDVSLDIERGEFFSLLGPSGCGKTTLLRMLAGLETPSEGRILIDGVDMTHVPPNRRPVNMVFQSYAVFPHLTVAQNVAYGLKIDRVPRDEREARVEEALKLVKLDEFGHRKPDQLSGGQRQRVALARALVKRPKVLLLDEPLSALDAKLRDAMRAELAQIQHDVGVTFVMVTHDQDEALAMASRCALMNRGRLQQVAAPADLYEYPANRFVADFIGTINMVEGRLSIDEPDHAAVTARQVPAPIYLDHGVTGAPDTPVWVGIRPEKITMTPIAQGRPEGPAALPQANVVAGTIVRSAYLGSQTLYDVETGGGPNGGGMVFKVARANGVRSLSPSLATGLPVGEQVFLSWAPGAPVVLLG</sequence>
<dbReference type="InterPro" id="IPR013611">
    <property type="entry name" value="Transp-assoc_OB_typ2"/>
</dbReference>
<protein>
    <recommendedName>
        <fullName evidence="8">Spermidine/putrescine import ATP-binding protein PotA</fullName>
        <ecNumber evidence="8">7.6.2.11</ecNumber>
    </recommendedName>
</protein>
<dbReference type="SMART" id="SM00382">
    <property type="entry name" value="AAA"/>
    <property type="match status" value="1"/>
</dbReference>
<keyword evidence="5 8" id="KW-0067">ATP-binding</keyword>
<dbReference type="InterPro" id="IPR017871">
    <property type="entry name" value="ABC_transporter-like_CS"/>
</dbReference>
<dbReference type="EC" id="7.6.2.11" evidence="8"/>
<dbReference type="CDD" id="cd03300">
    <property type="entry name" value="ABC_PotA_N"/>
    <property type="match status" value="1"/>
</dbReference>
<comment type="caution">
    <text evidence="10">The sequence shown here is derived from an EMBL/GenBank/DDBJ whole genome shotgun (WGS) entry which is preliminary data.</text>
</comment>
<keyword evidence="4 8" id="KW-0547">Nucleotide-binding</keyword>
<dbReference type="InterPro" id="IPR050093">
    <property type="entry name" value="ABC_SmlMolc_Importer"/>
</dbReference>
<accession>A0ABQ6P944</accession>
<keyword evidence="6 8" id="KW-1278">Translocase</keyword>
<comment type="similarity">
    <text evidence="8">Belongs to the ABC transporter superfamily. Spermidine/putrescine importer (TC 3.A.1.11.1) family.</text>
</comment>
<evidence type="ECO:0000259" key="9">
    <source>
        <dbReference type="PROSITE" id="PS50893"/>
    </source>
</evidence>
<dbReference type="SUPFAM" id="SSF52540">
    <property type="entry name" value="P-loop containing nucleoside triphosphate hydrolases"/>
    <property type="match status" value="1"/>
</dbReference>
<evidence type="ECO:0000256" key="1">
    <source>
        <dbReference type="ARBA" id="ARBA00022448"/>
    </source>
</evidence>
<name>A0ABQ6P944_9SPHN</name>